<evidence type="ECO:0000256" key="1">
    <source>
        <dbReference type="SAM" id="Phobius"/>
    </source>
</evidence>
<evidence type="ECO:0000313" key="2">
    <source>
        <dbReference type="EMBL" id="MBD7943265.1"/>
    </source>
</evidence>
<keyword evidence="3" id="KW-1185">Reference proteome</keyword>
<dbReference type="RefSeq" id="WP_144540382.1">
    <property type="nucleotide sequence ID" value="NZ_JACSQO010000001.1"/>
</dbReference>
<proteinExistence type="predicted"/>
<gene>
    <name evidence="2" type="ORF">H9650_03965</name>
</gene>
<feature type="transmembrane region" description="Helical" evidence="1">
    <location>
        <begin position="7"/>
        <end position="23"/>
    </location>
</feature>
<protein>
    <submittedName>
        <fullName evidence="2">Uncharacterized protein</fullName>
    </submittedName>
</protein>
<sequence>MIIIRRILTVSIIGLIIIGFFVFEPFRSEPPSPTVTVGKTKISTTQGSYCWNGPISAKCVDMVYTSPLDMAKKHTPTSVSPGEEIKIDFRKDPIDESLIVEQWIDEENVNAIQMKDNSIVAPKEKGVYVYYITADWKQGDGNYAFSVVVE</sequence>
<dbReference type="EMBL" id="JACSQO010000001">
    <property type="protein sequence ID" value="MBD7943265.1"/>
    <property type="molecule type" value="Genomic_DNA"/>
</dbReference>
<keyword evidence="1" id="KW-0472">Membrane</keyword>
<name>A0ABR8R6I4_9BACI</name>
<keyword evidence="1" id="KW-0812">Transmembrane</keyword>
<keyword evidence="1" id="KW-1133">Transmembrane helix</keyword>
<comment type="caution">
    <text evidence="2">The sequence shown here is derived from an EMBL/GenBank/DDBJ whole genome shotgun (WGS) entry which is preliminary data.</text>
</comment>
<dbReference type="Proteomes" id="UP000640786">
    <property type="component" value="Unassembled WGS sequence"/>
</dbReference>
<organism evidence="2 3">
    <name type="scientific">Psychrobacillus faecigallinarum</name>
    <dbReference type="NCBI Taxonomy" id="2762235"/>
    <lineage>
        <taxon>Bacteria</taxon>
        <taxon>Bacillati</taxon>
        <taxon>Bacillota</taxon>
        <taxon>Bacilli</taxon>
        <taxon>Bacillales</taxon>
        <taxon>Bacillaceae</taxon>
        <taxon>Psychrobacillus</taxon>
    </lineage>
</organism>
<accession>A0ABR8R6I4</accession>
<reference evidence="2 3" key="1">
    <citation type="submission" date="2020-08" db="EMBL/GenBank/DDBJ databases">
        <title>A Genomic Blueprint of the Chicken Gut Microbiome.</title>
        <authorList>
            <person name="Gilroy R."/>
            <person name="Ravi A."/>
            <person name="Getino M."/>
            <person name="Pursley I."/>
            <person name="Horton D.L."/>
            <person name="Alikhan N.-F."/>
            <person name="Baker D."/>
            <person name="Gharbi K."/>
            <person name="Hall N."/>
            <person name="Watson M."/>
            <person name="Adriaenssens E.M."/>
            <person name="Foster-Nyarko E."/>
            <person name="Jarju S."/>
            <person name="Secka A."/>
            <person name="Antonio M."/>
            <person name="Oren A."/>
            <person name="Chaudhuri R."/>
            <person name="La Ragione R.M."/>
            <person name="Hildebrand F."/>
            <person name="Pallen M.J."/>
        </authorList>
    </citation>
    <scope>NUCLEOTIDE SEQUENCE [LARGE SCALE GENOMIC DNA]</scope>
    <source>
        <strain evidence="2 3">Sa2BUA9</strain>
    </source>
</reference>
<evidence type="ECO:0000313" key="3">
    <source>
        <dbReference type="Proteomes" id="UP000640786"/>
    </source>
</evidence>